<keyword evidence="2 7" id="KW-0645">Protease</keyword>
<reference evidence="7 8" key="1">
    <citation type="journal article" date="2018" name="Sci. Data">
        <title>The draft genome sequence of cork oak.</title>
        <authorList>
            <person name="Ramos A.M."/>
            <person name="Usie A."/>
            <person name="Barbosa P."/>
            <person name="Barros P.M."/>
            <person name="Capote T."/>
            <person name="Chaves I."/>
            <person name="Simoes F."/>
            <person name="Abreu I."/>
            <person name="Carrasquinho I."/>
            <person name="Faro C."/>
            <person name="Guimaraes J.B."/>
            <person name="Mendonca D."/>
            <person name="Nobrega F."/>
            <person name="Rodrigues L."/>
            <person name="Saibo N.J.M."/>
            <person name="Varela M.C."/>
            <person name="Egas C."/>
            <person name="Matos J."/>
            <person name="Miguel C.M."/>
            <person name="Oliveira M.M."/>
            <person name="Ricardo C.P."/>
            <person name="Goncalves S."/>
        </authorList>
    </citation>
    <scope>NUCLEOTIDE SEQUENCE [LARGE SCALE GENOMIC DNA]</scope>
    <source>
        <strain evidence="8">cv. HL8</strain>
    </source>
</reference>
<keyword evidence="3" id="KW-0732">Signal</keyword>
<evidence type="ECO:0000256" key="1">
    <source>
        <dbReference type="ARBA" id="ARBA00011079"/>
    </source>
</evidence>
<organism evidence="7 8">
    <name type="scientific">Quercus suber</name>
    <name type="common">Cork oak</name>
    <dbReference type="NCBI Taxonomy" id="58331"/>
    <lineage>
        <taxon>Eukaryota</taxon>
        <taxon>Viridiplantae</taxon>
        <taxon>Streptophyta</taxon>
        <taxon>Embryophyta</taxon>
        <taxon>Tracheophyta</taxon>
        <taxon>Spermatophyta</taxon>
        <taxon>Magnoliopsida</taxon>
        <taxon>eudicotyledons</taxon>
        <taxon>Gunneridae</taxon>
        <taxon>Pentapetalae</taxon>
        <taxon>rosids</taxon>
        <taxon>fabids</taxon>
        <taxon>Fagales</taxon>
        <taxon>Fagaceae</taxon>
        <taxon>Quercus</taxon>
    </lineage>
</organism>
<sequence length="174" mass="19684">MKPLATVSEISDGDDDDINEIDNHNEDSEFDEVTDETLIHWSKSFREAYPESFLSALPAKSTATVQCKESLNSKSNRANVENPWFVFGVSYPGALSAWFRLKFPHLTCGSLASSAVVLAVYNYTEFDKQVTPIVKATHKNGTQLSFYTMPEYESWKHNLMGNASGWSIKYYKVY</sequence>
<evidence type="ECO:0000256" key="2">
    <source>
        <dbReference type="ARBA" id="ARBA00022670"/>
    </source>
</evidence>
<keyword evidence="8" id="KW-1185">Reference proteome</keyword>
<keyword evidence="5" id="KW-0325">Glycoprotein</keyword>
<dbReference type="Pfam" id="PF05577">
    <property type="entry name" value="Peptidase_S28"/>
    <property type="match status" value="1"/>
</dbReference>
<name>A0AAW0JKM8_QUESU</name>
<protein>
    <submittedName>
        <fullName evidence="7">Serine protease eda2</fullName>
    </submittedName>
</protein>
<dbReference type="GO" id="GO:0003918">
    <property type="term" value="F:DNA topoisomerase type II (double strand cut, ATP-hydrolyzing) activity"/>
    <property type="evidence" value="ECO:0007669"/>
    <property type="project" value="InterPro"/>
</dbReference>
<evidence type="ECO:0000256" key="6">
    <source>
        <dbReference type="SAM" id="MobiDB-lite"/>
    </source>
</evidence>
<dbReference type="InterPro" id="IPR008758">
    <property type="entry name" value="Peptidase_S28"/>
</dbReference>
<evidence type="ECO:0000256" key="4">
    <source>
        <dbReference type="ARBA" id="ARBA00022801"/>
    </source>
</evidence>
<evidence type="ECO:0000313" key="8">
    <source>
        <dbReference type="Proteomes" id="UP000237347"/>
    </source>
</evidence>
<dbReference type="GO" id="GO:0005773">
    <property type="term" value="C:vacuole"/>
    <property type="evidence" value="ECO:0007669"/>
    <property type="project" value="TreeGrafter"/>
</dbReference>
<dbReference type="GO" id="GO:0006508">
    <property type="term" value="P:proteolysis"/>
    <property type="evidence" value="ECO:0007669"/>
    <property type="project" value="UniProtKB-KW"/>
</dbReference>
<accession>A0AAW0JKM8</accession>
<dbReference type="InterPro" id="IPR013760">
    <property type="entry name" value="Topo_IIA-like_dom_sf"/>
</dbReference>
<dbReference type="Proteomes" id="UP000237347">
    <property type="component" value="Unassembled WGS sequence"/>
</dbReference>
<evidence type="ECO:0000256" key="3">
    <source>
        <dbReference type="ARBA" id="ARBA00022729"/>
    </source>
</evidence>
<feature type="region of interest" description="Disordered" evidence="6">
    <location>
        <begin position="1"/>
        <end position="29"/>
    </location>
</feature>
<dbReference type="GO" id="GO:0005524">
    <property type="term" value="F:ATP binding"/>
    <property type="evidence" value="ECO:0007669"/>
    <property type="project" value="InterPro"/>
</dbReference>
<dbReference type="PANTHER" id="PTHR11010">
    <property type="entry name" value="PROTEASE S28 PRO-X CARBOXYPEPTIDASE-RELATED"/>
    <property type="match status" value="1"/>
</dbReference>
<dbReference type="GO" id="GO:0070008">
    <property type="term" value="F:serine-type exopeptidase activity"/>
    <property type="evidence" value="ECO:0007669"/>
    <property type="project" value="InterPro"/>
</dbReference>
<gene>
    <name evidence="7" type="primary">EDA2_0</name>
    <name evidence="7" type="ORF">CFP56_031665</name>
</gene>
<feature type="compositionally biased region" description="Acidic residues" evidence="6">
    <location>
        <begin position="11"/>
        <end position="20"/>
    </location>
</feature>
<dbReference type="AlphaFoldDB" id="A0AAW0JKM8"/>
<dbReference type="SUPFAM" id="SSF56719">
    <property type="entry name" value="Type II DNA topoisomerase"/>
    <property type="match status" value="1"/>
</dbReference>
<comment type="caution">
    <text evidence="7">The sequence shown here is derived from an EMBL/GenBank/DDBJ whole genome shotgun (WGS) entry which is preliminary data.</text>
</comment>
<proteinExistence type="inferred from homology"/>
<dbReference type="InterPro" id="IPR029058">
    <property type="entry name" value="AB_hydrolase_fold"/>
</dbReference>
<evidence type="ECO:0000313" key="7">
    <source>
        <dbReference type="EMBL" id="KAK7826814.1"/>
    </source>
</evidence>
<dbReference type="GO" id="GO:0008239">
    <property type="term" value="F:dipeptidyl-peptidase activity"/>
    <property type="evidence" value="ECO:0007669"/>
    <property type="project" value="TreeGrafter"/>
</dbReference>
<keyword evidence="4" id="KW-0378">Hydrolase</keyword>
<evidence type="ECO:0000256" key="5">
    <source>
        <dbReference type="ARBA" id="ARBA00023180"/>
    </source>
</evidence>
<comment type="similarity">
    <text evidence="1">Belongs to the peptidase S28 family.</text>
</comment>
<dbReference type="EMBL" id="PKMF04000535">
    <property type="protein sequence ID" value="KAK7826814.1"/>
    <property type="molecule type" value="Genomic_DNA"/>
</dbReference>
<dbReference type="Gene3D" id="3.40.50.1820">
    <property type="entry name" value="alpha/beta hydrolase"/>
    <property type="match status" value="1"/>
</dbReference>
<dbReference type="PANTHER" id="PTHR11010:SF11">
    <property type="entry name" value="THYMUS-SPECIFIC SERINE PROTEASE"/>
    <property type="match status" value="1"/>
</dbReference>